<gene>
    <name evidence="3" type="ORF">JBS370_LOCUS36987</name>
    <name evidence="2" type="ORF">ZHD862_LOCUS33116</name>
</gene>
<sequence length="353" mass="40647">MHVLVLLLLIVECWSWGNINVVIDDKGGYNITIGRRVWLRSSRTAIYVDNKWYSSDDNTLPLTGISYTSGFDPNLGDYRDFQLNYDLVRDGIHTKIVGHIRDWYRAFGISFHLDTGDRPLTNTVPLDMDHVCTVFPSFHIEQIDQNDQRGYFTFEGGMSGNDGKHAGWWNSSSKVIQSGMQSGPVVLFNLTEQGEGDMLVLSPFSQFMATSLSQTKSNILEFGVMGSMLSIPANYIHSMMVFYALNGINEGIREWGQIMQSEYTRTNQHRLSDVTINYLGYYTDNGGYYYYNTEKEINYEETMVNVRHQISLPFRYMQFDSWWYYKGMGNGVSQWTARPDIFPDGLQAVHRRL</sequence>
<dbReference type="Proteomes" id="UP000663864">
    <property type="component" value="Unassembled WGS sequence"/>
</dbReference>
<name>A0A820CQE7_9BILA</name>
<feature type="signal peptide" evidence="1">
    <location>
        <begin position="1"/>
        <end position="15"/>
    </location>
</feature>
<dbReference type="AlphaFoldDB" id="A0A820CQE7"/>
<dbReference type="SUPFAM" id="SSF51445">
    <property type="entry name" value="(Trans)glycosidases"/>
    <property type="match status" value="1"/>
</dbReference>
<dbReference type="InterPro" id="IPR017853">
    <property type="entry name" value="GH"/>
</dbReference>
<dbReference type="EMBL" id="CAJNOT010003805">
    <property type="protein sequence ID" value="CAF1400719.1"/>
    <property type="molecule type" value="Genomic_DNA"/>
</dbReference>
<accession>A0A820CQE7</accession>
<evidence type="ECO:0000313" key="2">
    <source>
        <dbReference type="EMBL" id="CAF1400719.1"/>
    </source>
</evidence>
<reference evidence="3" key="1">
    <citation type="submission" date="2021-02" db="EMBL/GenBank/DDBJ databases">
        <authorList>
            <person name="Nowell W R."/>
        </authorList>
    </citation>
    <scope>NUCLEOTIDE SEQUENCE</scope>
</reference>
<evidence type="ECO:0000313" key="4">
    <source>
        <dbReference type="Proteomes" id="UP000663836"/>
    </source>
</evidence>
<feature type="chain" id="PRO_5036236656" evidence="1">
    <location>
        <begin position="16"/>
        <end position="353"/>
    </location>
</feature>
<proteinExistence type="predicted"/>
<evidence type="ECO:0000313" key="3">
    <source>
        <dbReference type="EMBL" id="CAF4210822.1"/>
    </source>
</evidence>
<organism evidence="3 4">
    <name type="scientific">Rotaria sordida</name>
    <dbReference type="NCBI Taxonomy" id="392033"/>
    <lineage>
        <taxon>Eukaryota</taxon>
        <taxon>Metazoa</taxon>
        <taxon>Spiralia</taxon>
        <taxon>Gnathifera</taxon>
        <taxon>Rotifera</taxon>
        <taxon>Eurotatoria</taxon>
        <taxon>Bdelloidea</taxon>
        <taxon>Philodinida</taxon>
        <taxon>Philodinidae</taxon>
        <taxon>Rotaria</taxon>
    </lineage>
</organism>
<protein>
    <submittedName>
        <fullName evidence="3">Uncharacterized protein</fullName>
    </submittedName>
</protein>
<evidence type="ECO:0000256" key="1">
    <source>
        <dbReference type="SAM" id="SignalP"/>
    </source>
</evidence>
<comment type="caution">
    <text evidence="3">The sequence shown here is derived from an EMBL/GenBank/DDBJ whole genome shotgun (WGS) entry which is preliminary data.</text>
</comment>
<dbReference type="Proteomes" id="UP000663836">
    <property type="component" value="Unassembled WGS sequence"/>
</dbReference>
<keyword evidence="1" id="KW-0732">Signal</keyword>
<dbReference type="EMBL" id="CAJOBD010015731">
    <property type="protein sequence ID" value="CAF4210822.1"/>
    <property type="molecule type" value="Genomic_DNA"/>
</dbReference>